<name>A0A382UPT3_9ZZZZ</name>
<protein>
    <submittedName>
        <fullName evidence="1">Uncharacterized protein</fullName>
    </submittedName>
</protein>
<gene>
    <name evidence="1" type="ORF">METZ01_LOCUS388971</name>
</gene>
<reference evidence="1" key="1">
    <citation type="submission" date="2018-05" db="EMBL/GenBank/DDBJ databases">
        <authorList>
            <person name="Lanie J.A."/>
            <person name="Ng W.-L."/>
            <person name="Kazmierczak K.M."/>
            <person name="Andrzejewski T.M."/>
            <person name="Davidsen T.M."/>
            <person name="Wayne K.J."/>
            <person name="Tettelin H."/>
            <person name="Glass J.I."/>
            <person name="Rusch D."/>
            <person name="Podicherti R."/>
            <person name="Tsui H.-C.T."/>
            <person name="Winkler M.E."/>
        </authorList>
    </citation>
    <scope>NUCLEOTIDE SEQUENCE</scope>
</reference>
<proteinExistence type="predicted"/>
<feature type="non-terminal residue" evidence="1">
    <location>
        <position position="24"/>
    </location>
</feature>
<organism evidence="1">
    <name type="scientific">marine metagenome</name>
    <dbReference type="NCBI Taxonomy" id="408172"/>
    <lineage>
        <taxon>unclassified sequences</taxon>
        <taxon>metagenomes</taxon>
        <taxon>ecological metagenomes</taxon>
    </lineage>
</organism>
<evidence type="ECO:0000313" key="1">
    <source>
        <dbReference type="EMBL" id="SVD36117.1"/>
    </source>
</evidence>
<accession>A0A382UPT3</accession>
<dbReference type="EMBL" id="UINC01145781">
    <property type="protein sequence ID" value="SVD36117.1"/>
    <property type="molecule type" value="Genomic_DNA"/>
</dbReference>
<dbReference type="AlphaFoldDB" id="A0A382UPT3"/>
<sequence length="24" mass="2801">MACERVGLNPVEFLWNENHDVLKS</sequence>